<evidence type="ECO:0000256" key="1">
    <source>
        <dbReference type="ARBA" id="ARBA00022729"/>
    </source>
</evidence>
<dbReference type="OrthoDB" id="9877324at2759"/>
<feature type="domain" description="Interleukin-17 receptor C/E N-terminal" evidence="4">
    <location>
        <begin position="108"/>
        <end position="361"/>
    </location>
</feature>
<feature type="region of interest" description="Disordered" evidence="2">
    <location>
        <begin position="583"/>
        <end position="629"/>
    </location>
</feature>
<evidence type="ECO:0000259" key="4">
    <source>
        <dbReference type="Pfam" id="PF15037"/>
    </source>
</evidence>
<dbReference type="PANTHER" id="PTHR15583">
    <property type="entry name" value="INTERLEUKIN-17 RECEPTOR"/>
    <property type="match status" value="1"/>
</dbReference>
<sequence>MLAGRALAFLSLTWSAYQSLAVPRVAECGLSCSQGFTCKSRINRNIFNSFCREPPTSMSGSVLEALTLSTAMKCAPSDGCSLLLHVNASLTLREGLRGLEACSMSLDTQETQCQSVRVPRASRRLQVGQQLQVHFDCFEVSVAQSLYVTLRTVPHFCGVQLGQRYHVEDCADEDVARNVPDCFAGKLSYWVDRSRKVVLVQVPESGGPDYYVRLCLKWFTCEDVGAPVRVTANRVSQRVSLPYKQELSCLCLEGWPATPDAVRIQTCPFKDDTETLWDAVHYHPGSQALSWEPACPMSGRVSLCWRPGPGPQCLELEHSGRPAHSRVQYPLVDTQPQLCLKFSTSLGFPVRCPFEQPRFPAWKMTVQLAPTPGHLRVAFFSPSPARFQVCLCHRGKTWPPACRRVLQATPTPAVSWGDPTEDPAVAFVDIPGDQACAPGTCIQGRRTDVQFSAPQQLCDLQCGERRGQASARGGREDRPSGAARGPGLDPRLAPGSLVSHVGVGALGLGGGQRGHPPRSQARPARPRPDLGGQGPPRASKRPAGSRRVSCHPGDSSLRPGVSPRRSKFQGLIAGMCSSEACGSRGPLGHAGASSQRTFSPSEPPEWGPRERLGGMRPSPDGPAPDLPRRSVVPVPSGQLGATACIPGPEDEVLWSAECARTPSVVGQARGHPAVGRLGLPSQDLPAGSQGPPGHASRAVSGVTSTRPRCIQAPPWMSAALHLQMHPYPQALAGLSLLQPDTGHRAFSSSLPQRGLLPPAD</sequence>
<dbReference type="PANTHER" id="PTHR15583:SF10">
    <property type="entry name" value="INTERLEUKIN-17 RECEPTOR E-LIKE-RELATED"/>
    <property type="match status" value="1"/>
</dbReference>
<evidence type="ECO:0000313" key="5">
    <source>
        <dbReference type="Proteomes" id="UP000694857"/>
    </source>
</evidence>
<evidence type="ECO:0000256" key="3">
    <source>
        <dbReference type="SAM" id="SignalP"/>
    </source>
</evidence>
<dbReference type="GeneID" id="118902832"/>
<feature type="chain" id="PRO_5034230459" evidence="3">
    <location>
        <begin position="22"/>
        <end position="760"/>
    </location>
</feature>
<dbReference type="RefSeq" id="XP_036723388.1">
    <property type="nucleotide sequence ID" value="XM_036867493.1"/>
</dbReference>
<organism evidence="5 6">
    <name type="scientific">Balaenoptera musculus</name>
    <name type="common">Blue whale</name>
    <dbReference type="NCBI Taxonomy" id="9771"/>
    <lineage>
        <taxon>Eukaryota</taxon>
        <taxon>Metazoa</taxon>
        <taxon>Chordata</taxon>
        <taxon>Craniata</taxon>
        <taxon>Vertebrata</taxon>
        <taxon>Euteleostomi</taxon>
        <taxon>Mammalia</taxon>
        <taxon>Eutheria</taxon>
        <taxon>Laurasiatheria</taxon>
        <taxon>Artiodactyla</taxon>
        <taxon>Whippomorpha</taxon>
        <taxon>Cetacea</taxon>
        <taxon>Mysticeti</taxon>
        <taxon>Balaenopteridae</taxon>
        <taxon>Balaenoptera</taxon>
    </lineage>
</organism>
<gene>
    <name evidence="6" type="primary">IL17REL</name>
</gene>
<name>A0A8B8YLR2_BALMU</name>
<dbReference type="Proteomes" id="UP000694857">
    <property type="component" value="Chromosome 10"/>
</dbReference>
<dbReference type="CTD" id="400935"/>
<keyword evidence="1 3" id="KW-0732">Signal</keyword>
<proteinExistence type="predicted"/>
<feature type="region of interest" description="Disordered" evidence="2">
    <location>
        <begin position="469"/>
        <end position="564"/>
    </location>
</feature>
<evidence type="ECO:0000313" key="6">
    <source>
        <dbReference type="RefSeq" id="XP_036723388.1"/>
    </source>
</evidence>
<evidence type="ECO:0000256" key="2">
    <source>
        <dbReference type="SAM" id="MobiDB-lite"/>
    </source>
</evidence>
<feature type="signal peptide" evidence="3">
    <location>
        <begin position="1"/>
        <end position="21"/>
    </location>
</feature>
<dbReference type="GO" id="GO:0030368">
    <property type="term" value="F:interleukin-17 receptor activity"/>
    <property type="evidence" value="ECO:0007669"/>
    <property type="project" value="InterPro"/>
</dbReference>
<accession>A0A8B8YLR2</accession>
<keyword evidence="5" id="KW-1185">Reference proteome</keyword>
<dbReference type="AlphaFoldDB" id="A0A8B8YLR2"/>
<feature type="compositionally biased region" description="Basic and acidic residues" evidence="2">
    <location>
        <begin position="469"/>
        <end position="479"/>
    </location>
</feature>
<dbReference type="Pfam" id="PF15037">
    <property type="entry name" value="IL17_R_N"/>
    <property type="match status" value="1"/>
</dbReference>
<feature type="compositionally biased region" description="Gly residues" evidence="2">
    <location>
        <begin position="504"/>
        <end position="513"/>
    </location>
</feature>
<dbReference type="KEGG" id="bmus:118902832"/>
<dbReference type="InterPro" id="IPR039465">
    <property type="entry name" value="IL-17_rcpt-like"/>
</dbReference>
<dbReference type="InterPro" id="IPR027841">
    <property type="entry name" value="IL-17_rcpt_C/E_N"/>
</dbReference>
<feature type="region of interest" description="Disordered" evidence="2">
    <location>
        <begin position="670"/>
        <end position="703"/>
    </location>
</feature>
<reference evidence="6" key="1">
    <citation type="submission" date="2025-08" db="UniProtKB">
        <authorList>
            <consortium name="RefSeq"/>
        </authorList>
    </citation>
    <scope>IDENTIFICATION</scope>
    <source>
        <tissue evidence="6">Epidermis and Blubber</tissue>
    </source>
</reference>
<protein>
    <submittedName>
        <fullName evidence="6">Interleukin-17 receptor E-like</fullName>
    </submittedName>
</protein>